<dbReference type="eggNOG" id="ENOG502R2Z0">
    <property type="taxonomic scope" value="Eukaryota"/>
</dbReference>
<gene>
    <name evidence="4" type="ORF">IMG5_097020</name>
</gene>
<dbReference type="GeneID" id="14908241"/>
<reference evidence="4 5" key="1">
    <citation type="submission" date="2011-07" db="EMBL/GenBank/DDBJ databases">
        <authorList>
            <person name="Coyne R."/>
            <person name="Brami D."/>
            <person name="Johnson J."/>
            <person name="Hostetler J."/>
            <person name="Hannick L."/>
            <person name="Clark T."/>
            <person name="Cassidy-Hanley D."/>
            <person name="Inman J."/>
        </authorList>
    </citation>
    <scope>NUCLEOTIDE SEQUENCE [LARGE SCALE GENOMIC DNA]</scope>
    <source>
        <strain evidence="4 5">G5</strain>
    </source>
</reference>
<organism evidence="4 5">
    <name type="scientific">Ichthyophthirius multifiliis</name>
    <name type="common">White spot disease agent</name>
    <name type="synonym">Ich</name>
    <dbReference type="NCBI Taxonomy" id="5932"/>
    <lineage>
        <taxon>Eukaryota</taxon>
        <taxon>Sar</taxon>
        <taxon>Alveolata</taxon>
        <taxon>Ciliophora</taxon>
        <taxon>Intramacronucleata</taxon>
        <taxon>Oligohymenophorea</taxon>
        <taxon>Hymenostomatida</taxon>
        <taxon>Ophryoglenina</taxon>
        <taxon>Ichthyophthirius</taxon>
    </lineage>
</organism>
<evidence type="ECO:0000256" key="1">
    <source>
        <dbReference type="SAM" id="MobiDB-lite"/>
    </source>
</evidence>
<feature type="compositionally biased region" description="Polar residues" evidence="1">
    <location>
        <begin position="134"/>
        <end position="148"/>
    </location>
</feature>
<dbReference type="OMA" id="HINNAQN"/>
<feature type="chain" id="PRO_5003408108" description="Transmembrane protein" evidence="3">
    <location>
        <begin position="23"/>
        <end position="227"/>
    </location>
</feature>
<sequence length="227" mass="26592">MKLQNIFKIILIFNLFVCFSIQENSQQKETTQINSEANKEQSITENKETVKVTQENLTKNENSEVQDPQQKVEQSANNVTNSSSNEEKQENKNKESQESKETVKTENKKENLTEKEKTQEQNAQKKQNEEQALDENQNKNQVKTNLDNPLQDNNGNGFIYFLINVCLGLFVLSVAFYRYKLKNQRIPPFSPPSFCPNIIYPRPENEILIEDYYFQQIENEKNYSNNF</sequence>
<dbReference type="Proteomes" id="UP000008983">
    <property type="component" value="Unassembled WGS sequence"/>
</dbReference>
<dbReference type="InParanoid" id="G0QRQ4"/>
<keyword evidence="2" id="KW-0812">Transmembrane</keyword>
<keyword evidence="3" id="KW-0732">Signal</keyword>
<evidence type="ECO:0000313" key="4">
    <source>
        <dbReference type="EMBL" id="EGR32088.1"/>
    </source>
</evidence>
<dbReference type="EMBL" id="GL983798">
    <property type="protein sequence ID" value="EGR32088.1"/>
    <property type="molecule type" value="Genomic_DNA"/>
</dbReference>
<keyword evidence="5" id="KW-1185">Reference proteome</keyword>
<feature type="signal peptide" evidence="3">
    <location>
        <begin position="1"/>
        <end position="22"/>
    </location>
</feature>
<feature type="compositionally biased region" description="Polar residues" evidence="1">
    <location>
        <begin position="29"/>
        <end position="44"/>
    </location>
</feature>
<keyword evidence="2" id="KW-1133">Transmembrane helix</keyword>
<keyword evidence="2" id="KW-0472">Membrane</keyword>
<proteinExistence type="predicted"/>
<dbReference type="AlphaFoldDB" id="G0QRQ4"/>
<evidence type="ECO:0000313" key="5">
    <source>
        <dbReference type="Proteomes" id="UP000008983"/>
    </source>
</evidence>
<feature type="region of interest" description="Disordered" evidence="1">
    <location>
        <begin position="29"/>
        <end position="148"/>
    </location>
</feature>
<evidence type="ECO:0000256" key="2">
    <source>
        <dbReference type="SAM" id="Phobius"/>
    </source>
</evidence>
<accession>G0QRQ4</accession>
<protein>
    <recommendedName>
        <fullName evidence="6">Transmembrane protein</fullName>
    </recommendedName>
</protein>
<evidence type="ECO:0000256" key="3">
    <source>
        <dbReference type="SAM" id="SignalP"/>
    </source>
</evidence>
<evidence type="ECO:0008006" key="6">
    <source>
        <dbReference type="Google" id="ProtNLM"/>
    </source>
</evidence>
<feature type="compositionally biased region" description="Basic and acidic residues" evidence="1">
    <location>
        <begin position="85"/>
        <end position="119"/>
    </location>
</feature>
<feature type="compositionally biased region" description="Polar residues" evidence="1">
    <location>
        <begin position="51"/>
        <end position="80"/>
    </location>
</feature>
<name>G0QRQ4_ICHMU</name>
<dbReference type="RefSeq" id="XP_004035574.1">
    <property type="nucleotide sequence ID" value="XM_004035526.1"/>
</dbReference>
<feature type="transmembrane region" description="Helical" evidence="2">
    <location>
        <begin position="158"/>
        <end position="177"/>
    </location>
</feature>